<dbReference type="Proteomes" id="UP001165960">
    <property type="component" value="Unassembled WGS sequence"/>
</dbReference>
<sequence length="115" mass="12971">MKMDTNSYFSEAAICNAIHAIDSGAAGNDACSERLAIQKLSAKTVRIHHLFAVILFLIFELILLMTGFEPSTYTHKLVIFSPKLFTFCFMPDYAHRLQTQFSLFFALQMTPEASL</sequence>
<organism evidence="1 2">
    <name type="scientific">Entomophthora muscae</name>
    <dbReference type="NCBI Taxonomy" id="34485"/>
    <lineage>
        <taxon>Eukaryota</taxon>
        <taxon>Fungi</taxon>
        <taxon>Fungi incertae sedis</taxon>
        <taxon>Zoopagomycota</taxon>
        <taxon>Entomophthoromycotina</taxon>
        <taxon>Entomophthoromycetes</taxon>
        <taxon>Entomophthorales</taxon>
        <taxon>Entomophthoraceae</taxon>
        <taxon>Entomophthora</taxon>
    </lineage>
</organism>
<protein>
    <submittedName>
        <fullName evidence="1">Uncharacterized protein</fullName>
    </submittedName>
</protein>
<proteinExistence type="predicted"/>
<gene>
    <name evidence="1" type="ORF">DSO57_1015911</name>
</gene>
<keyword evidence="2" id="KW-1185">Reference proteome</keyword>
<accession>A0ACC2RW79</accession>
<evidence type="ECO:0000313" key="2">
    <source>
        <dbReference type="Proteomes" id="UP001165960"/>
    </source>
</evidence>
<evidence type="ECO:0000313" key="1">
    <source>
        <dbReference type="EMBL" id="KAJ9054319.1"/>
    </source>
</evidence>
<reference evidence="1" key="1">
    <citation type="submission" date="2022-04" db="EMBL/GenBank/DDBJ databases">
        <title>Genome of the entomopathogenic fungus Entomophthora muscae.</title>
        <authorList>
            <person name="Elya C."/>
            <person name="Lovett B.R."/>
            <person name="Lee E."/>
            <person name="Macias A.M."/>
            <person name="Hajek A.E."/>
            <person name="De Bivort B.L."/>
            <person name="Kasson M.T."/>
            <person name="De Fine Licht H.H."/>
            <person name="Stajich J.E."/>
        </authorList>
    </citation>
    <scope>NUCLEOTIDE SEQUENCE</scope>
    <source>
        <strain evidence="1">Berkeley</strain>
    </source>
</reference>
<comment type="caution">
    <text evidence="1">The sequence shown here is derived from an EMBL/GenBank/DDBJ whole genome shotgun (WGS) entry which is preliminary data.</text>
</comment>
<name>A0ACC2RW79_9FUNG</name>
<dbReference type="EMBL" id="QTSX02006453">
    <property type="protein sequence ID" value="KAJ9054319.1"/>
    <property type="molecule type" value="Genomic_DNA"/>
</dbReference>